<dbReference type="InterPro" id="IPR001611">
    <property type="entry name" value="Leu-rich_rpt"/>
</dbReference>
<dbReference type="Proteomes" id="UP000499080">
    <property type="component" value="Unassembled WGS sequence"/>
</dbReference>
<evidence type="ECO:0000256" key="4">
    <source>
        <dbReference type="SAM" id="SignalP"/>
    </source>
</evidence>
<organism evidence="5 6">
    <name type="scientific">Araneus ventricosus</name>
    <name type="common">Orbweaver spider</name>
    <name type="synonym">Epeira ventricosa</name>
    <dbReference type="NCBI Taxonomy" id="182803"/>
    <lineage>
        <taxon>Eukaryota</taxon>
        <taxon>Metazoa</taxon>
        <taxon>Ecdysozoa</taxon>
        <taxon>Arthropoda</taxon>
        <taxon>Chelicerata</taxon>
        <taxon>Arachnida</taxon>
        <taxon>Araneae</taxon>
        <taxon>Araneomorphae</taxon>
        <taxon>Entelegynae</taxon>
        <taxon>Araneoidea</taxon>
        <taxon>Araneidae</taxon>
        <taxon>Araneus</taxon>
    </lineage>
</organism>
<dbReference type="Pfam" id="PF13855">
    <property type="entry name" value="LRR_8"/>
    <property type="match status" value="2"/>
</dbReference>
<sequence>MSMKASYLLLLVFILIHLVLSATCPDGSKLPASCQCYDFVGDGVEIEIACNGASLEELKAALYLIDASIRLEVQLNGMSLQSMPSKIFDGWNVVKLEIEQCDLDSLAEQGEVALSGLENTLEELIITSSFTEENQPTKLDLSHLRRLRELDLSFNVITELGDDWFSLGSDTLSDLILSNNRIQRLGDWAFANLVNLRLLWVEGNRFGSIKRSMLPSPAIWLENLQLDNNAFTSVPDDIFLKMPALTDISLANNGFTHIPESTYESVWSQLMTFDISGNPIECDSHIDWIIEAESDVSVSGTCSGPLGRSGMDLEELIKKKTRFLI</sequence>
<proteinExistence type="predicted"/>
<dbReference type="SUPFAM" id="SSF52058">
    <property type="entry name" value="L domain-like"/>
    <property type="match status" value="1"/>
</dbReference>
<feature type="chain" id="PRO_5021377429" evidence="4">
    <location>
        <begin position="22"/>
        <end position="325"/>
    </location>
</feature>
<evidence type="ECO:0000256" key="2">
    <source>
        <dbReference type="ARBA" id="ARBA00022729"/>
    </source>
</evidence>
<evidence type="ECO:0000313" key="6">
    <source>
        <dbReference type="Proteomes" id="UP000499080"/>
    </source>
</evidence>
<dbReference type="InterPro" id="IPR003591">
    <property type="entry name" value="Leu-rich_rpt_typical-subtyp"/>
</dbReference>
<keyword evidence="6" id="KW-1185">Reference proteome</keyword>
<protein>
    <submittedName>
        <fullName evidence="5">Uncharacterized protein</fullName>
    </submittedName>
</protein>
<comment type="caution">
    <text evidence="5">The sequence shown here is derived from an EMBL/GenBank/DDBJ whole genome shotgun (WGS) entry which is preliminary data.</text>
</comment>
<reference evidence="5 6" key="1">
    <citation type="journal article" date="2019" name="Sci. Rep.">
        <title>Orb-weaving spider Araneus ventricosus genome elucidates the spidroin gene catalogue.</title>
        <authorList>
            <person name="Kono N."/>
            <person name="Nakamura H."/>
            <person name="Ohtoshi R."/>
            <person name="Moran D.A.P."/>
            <person name="Shinohara A."/>
            <person name="Yoshida Y."/>
            <person name="Fujiwara M."/>
            <person name="Mori M."/>
            <person name="Tomita M."/>
            <person name="Arakawa K."/>
        </authorList>
    </citation>
    <scope>NUCLEOTIDE SEQUENCE [LARGE SCALE GENOMIC DNA]</scope>
</reference>
<dbReference type="SMART" id="SM00369">
    <property type="entry name" value="LRR_TYP"/>
    <property type="match status" value="5"/>
</dbReference>
<gene>
    <name evidence="5" type="ORF">AVEN_275426_1</name>
</gene>
<dbReference type="Gene3D" id="3.80.10.10">
    <property type="entry name" value="Ribonuclease Inhibitor"/>
    <property type="match status" value="1"/>
</dbReference>
<keyword evidence="3" id="KW-0677">Repeat</keyword>
<accession>A0A4Y2LDP2</accession>
<dbReference type="OrthoDB" id="4691307at2759"/>
<keyword evidence="1" id="KW-0433">Leucine-rich repeat</keyword>
<dbReference type="PANTHER" id="PTHR24373">
    <property type="entry name" value="SLIT RELATED LEUCINE-RICH REPEAT NEURONAL PROTEIN"/>
    <property type="match status" value="1"/>
</dbReference>
<keyword evidence="2 4" id="KW-0732">Signal</keyword>
<evidence type="ECO:0000256" key="3">
    <source>
        <dbReference type="ARBA" id="ARBA00022737"/>
    </source>
</evidence>
<name>A0A4Y2LDP2_ARAVE</name>
<feature type="signal peptide" evidence="4">
    <location>
        <begin position="1"/>
        <end position="21"/>
    </location>
</feature>
<dbReference type="PROSITE" id="PS51450">
    <property type="entry name" value="LRR"/>
    <property type="match status" value="2"/>
</dbReference>
<dbReference type="EMBL" id="BGPR01005579">
    <property type="protein sequence ID" value="GBN11467.1"/>
    <property type="molecule type" value="Genomic_DNA"/>
</dbReference>
<evidence type="ECO:0000256" key="1">
    <source>
        <dbReference type="ARBA" id="ARBA00022614"/>
    </source>
</evidence>
<dbReference type="AlphaFoldDB" id="A0A4Y2LDP2"/>
<dbReference type="InterPro" id="IPR050328">
    <property type="entry name" value="Dev_Immune_Receptor"/>
</dbReference>
<dbReference type="PANTHER" id="PTHR24373:SF275">
    <property type="entry name" value="TIR DOMAIN-CONTAINING PROTEIN"/>
    <property type="match status" value="1"/>
</dbReference>
<dbReference type="InterPro" id="IPR032675">
    <property type="entry name" value="LRR_dom_sf"/>
</dbReference>
<evidence type="ECO:0000313" key="5">
    <source>
        <dbReference type="EMBL" id="GBN11467.1"/>
    </source>
</evidence>